<organism evidence="1 2">
    <name type="scientific">Prunus dulcis</name>
    <name type="common">Almond</name>
    <name type="synonym">Amygdalus dulcis</name>
    <dbReference type="NCBI Taxonomy" id="3755"/>
    <lineage>
        <taxon>Eukaryota</taxon>
        <taxon>Viridiplantae</taxon>
        <taxon>Streptophyta</taxon>
        <taxon>Embryophyta</taxon>
        <taxon>Tracheophyta</taxon>
        <taxon>Spermatophyta</taxon>
        <taxon>Magnoliopsida</taxon>
        <taxon>eudicotyledons</taxon>
        <taxon>Gunneridae</taxon>
        <taxon>Pentapetalae</taxon>
        <taxon>rosids</taxon>
        <taxon>fabids</taxon>
        <taxon>Rosales</taxon>
        <taxon>Rosaceae</taxon>
        <taxon>Amygdaloideae</taxon>
        <taxon>Amygdaleae</taxon>
        <taxon>Prunus</taxon>
    </lineage>
</organism>
<name>A0AAD4WTQ6_PRUDU</name>
<keyword evidence="2" id="KW-1185">Reference proteome</keyword>
<comment type="caution">
    <text evidence="1">The sequence shown here is derived from an EMBL/GenBank/DDBJ whole genome shotgun (WGS) entry which is preliminary data.</text>
</comment>
<dbReference type="Proteomes" id="UP001054821">
    <property type="component" value="Chromosome 1"/>
</dbReference>
<accession>A0AAD4WTQ6</accession>
<proteinExistence type="predicted"/>
<dbReference type="EMBL" id="JAJFAZ020000001">
    <property type="protein sequence ID" value="KAI5349380.1"/>
    <property type="molecule type" value="Genomic_DNA"/>
</dbReference>
<gene>
    <name evidence="1" type="ORF">L3X38_002267</name>
</gene>
<protein>
    <submittedName>
        <fullName evidence="1">Uncharacterized protein</fullName>
    </submittedName>
</protein>
<sequence>MAAEIWSSQCLGLNMWLEYLEGYGAGLSPGFFNCGRVFGFEQTRLRRMRLGYLVSLQIGLKGFWFGVDKALENGGWSFVDLLTAEGFSRLEV</sequence>
<dbReference type="AlphaFoldDB" id="A0AAD4WTQ6"/>
<evidence type="ECO:0000313" key="2">
    <source>
        <dbReference type="Proteomes" id="UP001054821"/>
    </source>
</evidence>
<reference evidence="1 2" key="1">
    <citation type="journal article" date="2022" name="G3 (Bethesda)">
        <title>Whole-genome sequence and methylome profiling of the almond [Prunus dulcis (Mill.) D.A. Webb] cultivar 'Nonpareil'.</title>
        <authorList>
            <person name="D'Amico-Willman K.M."/>
            <person name="Ouma W.Z."/>
            <person name="Meulia T."/>
            <person name="Sideli G.M."/>
            <person name="Gradziel T.M."/>
            <person name="Fresnedo-Ramirez J."/>
        </authorList>
    </citation>
    <scope>NUCLEOTIDE SEQUENCE [LARGE SCALE GENOMIC DNA]</scope>
    <source>
        <strain evidence="1">Clone GOH B32 T37-40</strain>
    </source>
</reference>
<evidence type="ECO:0000313" key="1">
    <source>
        <dbReference type="EMBL" id="KAI5349380.1"/>
    </source>
</evidence>